<dbReference type="SMART" id="SM00448">
    <property type="entry name" value="REC"/>
    <property type="match status" value="3"/>
</dbReference>
<dbReference type="SUPFAM" id="SSF50998">
    <property type="entry name" value="Quinoprotein alcohol dehydrogenase-like"/>
    <property type="match status" value="1"/>
</dbReference>
<evidence type="ECO:0000256" key="10">
    <source>
        <dbReference type="ARBA" id="ARBA00023012"/>
    </source>
</evidence>
<dbReference type="InterPro" id="IPR003594">
    <property type="entry name" value="HATPase_dom"/>
</dbReference>
<feature type="domain" description="Response regulatory" evidence="16">
    <location>
        <begin position="1102"/>
        <end position="1235"/>
    </location>
</feature>
<feature type="compositionally biased region" description="Basic and acidic residues" evidence="14">
    <location>
        <begin position="1783"/>
        <end position="1796"/>
    </location>
</feature>
<dbReference type="Pfam" id="PF01627">
    <property type="entry name" value="Hpt"/>
    <property type="match status" value="1"/>
</dbReference>
<dbReference type="InterPro" id="IPR036890">
    <property type="entry name" value="HATPase_C_sf"/>
</dbReference>
<feature type="domain" description="Histidine kinase" evidence="15">
    <location>
        <begin position="832"/>
        <end position="1050"/>
    </location>
</feature>
<dbReference type="InterPro" id="IPR036097">
    <property type="entry name" value="HisK_dim/P_sf"/>
</dbReference>
<evidence type="ECO:0000256" key="8">
    <source>
        <dbReference type="ARBA" id="ARBA00022840"/>
    </source>
</evidence>
<dbReference type="InterPro" id="IPR013783">
    <property type="entry name" value="Ig-like_fold"/>
</dbReference>
<keyword evidence="10" id="KW-0902">Two-component regulatory system</keyword>
<evidence type="ECO:0000256" key="14">
    <source>
        <dbReference type="SAM" id="MobiDB-lite"/>
    </source>
</evidence>
<dbReference type="Gene3D" id="3.30.565.10">
    <property type="entry name" value="Histidine kinase-like ATPase, C-terminal domain"/>
    <property type="match status" value="2"/>
</dbReference>
<keyword evidence="7" id="KW-0547">Nucleotide-binding</keyword>
<dbReference type="Pfam" id="PF00072">
    <property type="entry name" value="Response_reg"/>
    <property type="match status" value="3"/>
</dbReference>
<keyword evidence="11" id="KW-0472">Membrane</keyword>
<dbReference type="Proteomes" id="UP001157186">
    <property type="component" value="Unassembled WGS sequence"/>
</dbReference>
<evidence type="ECO:0000256" key="11">
    <source>
        <dbReference type="ARBA" id="ARBA00023136"/>
    </source>
</evidence>
<dbReference type="InterPro" id="IPR011110">
    <property type="entry name" value="Reg_prop"/>
</dbReference>
<dbReference type="CDD" id="cd17546">
    <property type="entry name" value="REC_hyHK_CKI1_RcsC-like"/>
    <property type="match status" value="2"/>
</dbReference>
<feature type="modified residue" description="4-aspartylphosphate" evidence="13">
    <location>
        <position position="1168"/>
    </location>
</feature>
<dbReference type="Gene3D" id="1.20.120.160">
    <property type="entry name" value="HPT domain"/>
    <property type="match status" value="1"/>
</dbReference>
<dbReference type="CDD" id="cd00088">
    <property type="entry name" value="HPT"/>
    <property type="match status" value="1"/>
</dbReference>
<dbReference type="SUPFAM" id="SSF47226">
    <property type="entry name" value="Histidine-containing phosphotransfer domain, HPT domain"/>
    <property type="match status" value="1"/>
</dbReference>
<dbReference type="Gene3D" id="1.10.287.130">
    <property type="match status" value="2"/>
</dbReference>
<dbReference type="Gene3D" id="3.40.50.2300">
    <property type="match status" value="3"/>
</dbReference>
<evidence type="ECO:0000256" key="3">
    <source>
        <dbReference type="ARBA" id="ARBA00012438"/>
    </source>
</evidence>
<dbReference type="PANTHER" id="PTHR45339">
    <property type="entry name" value="HYBRID SIGNAL TRANSDUCTION HISTIDINE KINASE J"/>
    <property type="match status" value="1"/>
</dbReference>
<proteinExistence type="predicted"/>
<feature type="modified residue" description="4-aspartylphosphate" evidence="13">
    <location>
        <position position="1559"/>
    </location>
</feature>
<dbReference type="SUPFAM" id="SSF63829">
    <property type="entry name" value="Calcium-dependent phosphotriesterase"/>
    <property type="match status" value="1"/>
</dbReference>
<evidence type="ECO:0000313" key="18">
    <source>
        <dbReference type="EMBL" id="GLX80042.1"/>
    </source>
</evidence>
<organism evidence="18 19">
    <name type="scientific">Thalassotalea insulae</name>
    <dbReference type="NCBI Taxonomy" id="2056778"/>
    <lineage>
        <taxon>Bacteria</taxon>
        <taxon>Pseudomonadati</taxon>
        <taxon>Pseudomonadota</taxon>
        <taxon>Gammaproteobacteria</taxon>
        <taxon>Alteromonadales</taxon>
        <taxon>Colwelliaceae</taxon>
        <taxon>Thalassotalea</taxon>
    </lineage>
</organism>
<evidence type="ECO:0000313" key="19">
    <source>
        <dbReference type="Proteomes" id="UP001157186"/>
    </source>
</evidence>
<feature type="domain" description="Histidine kinase" evidence="15">
    <location>
        <begin position="1268"/>
        <end position="1487"/>
    </location>
</feature>
<feature type="domain" description="Response regulatory" evidence="16">
    <location>
        <begin position="1649"/>
        <end position="1765"/>
    </location>
</feature>
<evidence type="ECO:0000256" key="1">
    <source>
        <dbReference type="ARBA" id="ARBA00000085"/>
    </source>
</evidence>
<dbReference type="SMART" id="SM00388">
    <property type="entry name" value="HisKA"/>
    <property type="match status" value="2"/>
</dbReference>
<protein>
    <recommendedName>
        <fullName evidence="3">histidine kinase</fullName>
        <ecNumber evidence="3">2.7.13.3</ecNumber>
    </recommendedName>
</protein>
<dbReference type="PROSITE" id="PS50894">
    <property type="entry name" value="HPT"/>
    <property type="match status" value="1"/>
</dbReference>
<keyword evidence="19" id="KW-1185">Reference proteome</keyword>
<dbReference type="Pfam" id="PF02518">
    <property type="entry name" value="HATPase_c"/>
    <property type="match status" value="2"/>
</dbReference>
<dbReference type="PROSITE" id="PS50109">
    <property type="entry name" value="HIS_KIN"/>
    <property type="match status" value="2"/>
</dbReference>
<dbReference type="SUPFAM" id="SSF52172">
    <property type="entry name" value="CheY-like"/>
    <property type="match status" value="3"/>
</dbReference>
<dbReference type="CDD" id="cd00082">
    <property type="entry name" value="HisKA"/>
    <property type="match status" value="2"/>
</dbReference>
<dbReference type="SMART" id="SM00387">
    <property type="entry name" value="HATPase_c"/>
    <property type="match status" value="2"/>
</dbReference>
<dbReference type="InterPro" id="IPR011047">
    <property type="entry name" value="Quinoprotein_ADH-like_sf"/>
</dbReference>
<evidence type="ECO:0000256" key="9">
    <source>
        <dbReference type="ARBA" id="ARBA00022989"/>
    </source>
</evidence>
<keyword evidence="5 13" id="KW-0597">Phosphoprotein</keyword>
<accession>A0ABQ6GZR0</accession>
<feature type="domain" description="HPt" evidence="17">
    <location>
        <begin position="1827"/>
        <end position="1930"/>
    </location>
</feature>
<evidence type="ECO:0000259" key="17">
    <source>
        <dbReference type="PROSITE" id="PS50894"/>
    </source>
</evidence>
<comment type="subcellular location">
    <subcellularLocation>
        <location evidence="2">Cell membrane</location>
        <topology evidence="2">Multi-pass membrane protein</topology>
    </subcellularLocation>
</comment>
<dbReference type="InterPro" id="IPR003661">
    <property type="entry name" value="HisK_dim/P_dom"/>
</dbReference>
<name>A0ABQ6GZR0_9GAMM</name>
<dbReference type="InterPro" id="IPR001789">
    <property type="entry name" value="Sig_transdc_resp-reg_receiver"/>
</dbReference>
<evidence type="ECO:0000256" key="6">
    <source>
        <dbReference type="ARBA" id="ARBA00022692"/>
    </source>
</evidence>
<reference evidence="18 19" key="1">
    <citation type="submission" date="2023-03" db="EMBL/GenBank/DDBJ databases">
        <title>Draft genome sequence of Thalassotalea insulae KCTC 62186T.</title>
        <authorList>
            <person name="Sawabe T."/>
        </authorList>
    </citation>
    <scope>NUCLEOTIDE SEQUENCE [LARGE SCALE GENOMIC DNA]</scope>
    <source>
        <strain evidence="18 19">KCTC 62186</strain>
    </source>
</reference>
<dbReference type="PANTHER" id="PTHR45339:SF1">
    <property type="entry name" value="HYBRID SIGNAL TRANSDUCTION HISTIDINE KINASE J"/>
    <property type="match status" value="1"/>
</dbReference>
<dbReference type="InterPro" id="IPR008207">
    <property type="entry name" value="Sig_transdc_His_kin_Hpt_dom"/>
</dbReference>
<dbReference type="Pfam" id="PF07495">
    <property type="entry name" value="Y_Y_Y"/>
    <property type="match status" value="1"/>
</dbReference>
<dbReference type="Gene3D" id="2.130.10.10">
    <property type="entry name" value="YVTN repeat-like/Quinoprotein amine dehydrogenase"/>
    <property type="match status" value="4"/>
</dbReference>
<dbReference type="InterPro" id="IPR004358">
    <property type="entry name" value="Sig_transdc_His_kin-like_C"/>
</dbReference>
<evidence type="ECO:0000256" key="7">
    <source>
        <dbReference type="ARBA" id="ARBA00022741"/>
    </source>
</evidence>
<dbReference type="PROSITE" id="PS50110">
    <property type="entry name" value="RESPONSE_REGULATORY"/>
    <property type="match status" value="3"/>
</dbReference>
<feature type="modified residue" description="4-aspartylphosphate" evidence="13">
    <location>
        <position position="1698"/>
    </location>
</feature>
<evidence type="ECO:0000259" key="15">
    <source>
        <dbReference type="PROSITE" id="PS50109"/>
    </source>
</evidence>
<gene>
    <name evidence="18" type="ORF">tinsulaeT_33820</name>
</gene>
<dbReference type="InterPro" id="IPR011006">
    <property type="entry name" value="CheY-like_superfamily"/>
</dbReference>
<dbReference type="Gene3D" id="2.60.40.10">
    <property type="entry name" value="Immunoglobulins"/>
    <property type="match status" value="1"/>
</dbReference>
<dbReference type="InterPro" id="IPR015943">
    <property type="entry name" value="WD40/YVTN_repeat-like_dom_sf"/>
</dbReference>
<evidence type="ECO:0000256" key="2">
    <source>
        <dbReference type="ARBA" id="ARBA00004651"/>
    </source>
</evidence>
<evidence type="ECO:0000259" key="16">
    <source>
        <dbReference type="PROSITE" id="PS50110"/>
    </source>
</evidence>
<dbReference type="InterPro" id="IPR005467">
    <property type="entry name" value="His_kinase_dom"/>
</dbReference>
<sequence>MRVMLLFFSGLLFSLIQSPVLSTEFEHFYREQGLSQGSTQALLYDNQGYLWIGTADGLNRYDGYQFTIYKNVPDNKRALSSNNILALFEDQNNQLWIGTDGGGLNRFNKQTNTFKHYLNDPSNSNSLISNSINDIIQDSNGNYWIATSKGLDKFDGQNFTHYLSNHNIKTVFIDDTDILWVASKKNGLKQSDVNNIDFISVNFPQNSQAVTTIIQDNNSLWLGSENGLVLYDINTQKVTSHDVVTSHLANIHITSLLKHHNDLWIGSKANGVYRISLTTNIIQHYQADDQDPTSIGHNEITQIIADNATNIWIGNFVWGVDKFNILNEQFHHTVQKTNKKNTLSGNTIISFLEYDDKLLIGTYNSGLNEYEKSTGKYIHYKNIPNDANSISSNGIGTLIYDVSHGIWIGTLDSGLNLFNPENKTFTRYSNEPNNINSISHNIVLPIYQENRNTLWLGTWGGGLNRFDIKKQKFTHYKHNPSSKNSLSDDNVWSIHQDENGILWLGTMRGLNKFDPVNNTFKHYQATNSELTNDWVLDIHQDKKGNLWLATQSGFNKFNPITETFVTYKEEDGLANNFIYGILEDNQENLWLSTNNGISKFSPTTEAFKNYGENDGILVKEFATFSFYKNQSGEFYFGGNNGYVHFIPENIKDDTTLPNIVLTDFRINNNHVKLSNEIEDKNTFTIDSVINELARLTLTHNEKLVSFDFAALHFSDPMNNQYAYMLEGFDDEWIYTDARNRRATYTNLPSGHYTLRVKASNGDGYWNEQGKSLPITVLPAPWLSWWAYTLYALTFIGIIGFILYRQNYQRLKEHAINIRLTRADRLKDEFLANTSHELRTPLNGIIGLAESLIDGVAGQLPDTANQNLAMVVASGKRLSHLVNDILDFSKLKNHNLKLNTSGVELHSLTDVVLTVSTPLIGDKPLVLKNNVANNLPLVNADESRVEQILYNLIGNAIKFTEQGEVTVDAEHIGNVIKISVTDTGVGIPASKHAIIFNSFEQLQGSDDRGQGGTGLGLAVTKQLVELHGGNIYLSSTPGEGSCFSFTLPINSDQIIDATNVIKSTNQQKLNRLQYLENEIEYVSVEEQEATLDKEATIDHSDFHILVVDDDPINRQVLINHLNVMGYQISEASSGPQALALIDKVNLKHDNNDPDPEKESKRPFDLILLDVMMPKMSGYEVCKNLRKAFSINELPIIFLTAKNQVIDLVESFSVGGNDYLSKPISKHELLSRVENHLSLLDINRNLEFQVANRTAELEKATQAKSEFLAKMSHEIRTPMNAIIGLSHLALKTKLDNHQKDLIEKTQDSSQALLGLINDILDFSKIEAGKMTIESVMMNIEGLLKKTANICALKAHSKGLELVVKVAPNVPKQIKSDPVRLQQILVNLVTNAVKFTDTGHVLIEVKLSEQASNKLEFNVSDTGIGLEAESMNKLFKSFSQADSSITRKFGGTGLGLSICKQLTTLMDGEIWVNSTLGEGSTFSFNVTFEQVEQSEIIASNTMMIEGISVLVVDDNSLCLSVMEDLLQQFGCQITSTDNAHEALELINNANLANQPFDLVITDWRMPKMDGIELAHAITQTDSPNAIPAVLMVTAFDKNDAMSLSRSTSIDGFLEKPVDASLLLDAMTNALKIDSAKPRPLVNRGLLDLSKDHILLVEDNALNQQVVLGFLEETHVNIDVAENGKIALEKLANKHYDLVFMDLQMPEMDGLTATTEIRKQSQFKDLPIIAMTAHAMQEELQRCLDVGMNDYFTKPIDPNALFTLVSKWLDKKPNNKSMPMAALPAKTESKKSIEPRKNSEAPKAQSDAYIAALRQLDCLDIDSAIKAMGGRKHIYQKLVQDFNNNYQHTVDGLREIYHNQQFEEAFRIAHSLKSNANYIGAVTLAKRATQLEAQLKEKPEAASLLVAETCIELNNIVMALATIPTSDENVNESSSVSASNNNKTDSSENSAPCDHNKLTALLDSMKILVEQENAEAEDLLPQLLILTKGTKHSATAKQIADNIEDIEYADAIKKIKALATELH</sequence>
<dbReference type="Pfam" id="PF00512">
    <property type="entry name" value="HisKA"/>
    <property type="match status" value="2"/>
</dbReference>
<dbReference type="EMBL" id="BSST01000001">
    <property type="protein sequence ID" value="GLX80042.1"/>
    <property type="molecule type" value="Genomic_DNA"/>
</dbReference>
<dbReference type="InterPro" id="IPR036641">
    <property type="entry name" value="HPT_dom_sf"/>
</dbReference>
<dbReference type="PRINTS" id="PR00344">
    <property type="entry name" value="BCTRLSENSOR"/>
</dbReference>
<feature type="compositionally biased region" description="Low complexity" evidence="14">
    <location>
        <begin position="1927"/>
        <end position="1938"/>
    </location>
</feature>
<evidence type="ECO:0000256" key="13">
    <source>
        <dbReference type="PROSITE-ProRule" id="PRU00169"/>
    </source>
</evidence>
<dbReference type="EC" id="2.7.13.3" evidence="3"/>
<evidence type="ECO:0000256" key="4">
    <source>
        <dbReference type="ARBA" id="ARBA00022475"/>
    </source>
</evidence>
<evidence type="ECO:0000256" key="12">
    <source>
        <dbReference type="PROSITE-ProRule" id="PRU00110"/>
    </source>
</evidence>
<feature type="modified residue" description="Phosphohistidine" evidence="12">
    <location>
        <position position="1866"/>
    </location>
</feature>
<dbReference type="CDD" id="cd16922">
    <property type="entry name" value="HATPase_EvgS-ArcB-TorS-like"/>
    <property type="match status" value="2"/>
</dbReference>
<keyword evidence="4" id="KW-1003">Cell membrane</keyword>
<dbReference type="CDD" id="cd17574">
    <property type="entry name" value="REC_OmpR"/>
    <property type="match status" value="1"/>
</dbReference>
<dbReference type="InterPro" id="IPR011123">
    <property type="entry name" value="Y_Y_Y"/>
</dbReference>
<feature type="domain" description="Response regulatory" evidence="16">
    <location>
        <begin position="1505"/>
        <end position="1627"/>
    </location>
</feature>
<dbReference type="Pfam" id="PF07494">
    <property type="entry name" value="Reg_prop"/>
    <property type="match status" value="6"/>
</dbReference>
<comment type="catalytic activity">
    <reaction evidence="1">
        <text>ATP + protein L-histidine = ADP + protein N-phospho-L-histidine.</text>
        <dbReference type="EC" id="2.7.13.3"/>
    </reaction>
</comment>
<keyword evidence="6" id="KW-0812">Transmembrane</keyword>
<dbReference type="SUPFAM" id="SSF55874">
    <property type="entry name" value="ATPase domain of HSP90 chaperone/DNA topoisomerase II/histidine kinase"/>
    <property type="match status" value="2"/>
</dbReference>
<feature type="region of interest" description="Disordered" evidence="14">
    <location>
        <begin position="1772"/>
        <end position="1800"/>
    </location>
</feature>
<dbReference type="RefSeq" id="WP_284246001.1">
    <property type="nucleotide sequence ID" value="NZ_BSST01000001.1"/>
</dbReference>
<dbReference type="SUPFAM" id="SSF47384">
    <property type="entry name" value="Homodimeric domain of signal transducing histidine kinase"/>
    <property type="match status" value="2"/>
</dbReference>
<comment type="caution">
    <text evidence="18">The sequence shown here is derived from an EMBL/GenBank/DDBJ whole genome shotgun (WGS) entry which is preliminary data.</text>
</comment>
<keyword evidence="8" id="KW-0067">ATP-binding</keyword>
<evidence type="ECO:0000256" key="5">
    <source>
        <dbReference type="ARBA" id="ARBA00022553"/>
    </source>
</evidence>
<feature type="region of interest" description="Disordered" evidence="14">
    <location>
        <begin position="1924"/>
        <end position="1949"/>
    </location>
</feature>
<keyword evidence="9" id="KW-1133">Transmembrane helix</keyword>